<dbReference type="OrthoDB" id="9134461at2"/>
<organism evidence="2 3">
    <name type="scientific">Shimia litoralis</name>
    <dbReference type="NCBI Taxonomy" id="420403"/>
    <lineage>
        <taxon>Bacteria</taxon>
        <taxon>Pseudomonadati</taxon>
        <taxon>Pseudomonadota</taxon>
        <taxon>Alphaproteobacteria</taxon>
        <taxon>Rhodobacterales</taxon>
        <taxon>Roseobacteraceae</taxon>
    </lineage>
</organism>
<feature type="region of interest" description="Disordered" evidence="1">
    <location>
        <begin position="382"/>
        <end position="401"/>
    </location>
</feature>
<gene>
    <name evidence="2" type="ORF">FAP39_08650</name>
</gene>
<reference evidence="2 3" key="1">
    <citation type="submission" date="2019-04" db="EMBL/GenBank/DDBJ databases">
        <title>Genome sequence of Pelagicola litoralis CL-ES2.</title>
        <authorList>
            <person name="Cao J."/>
        </authorList>
    </citation>
    <scope>NUCLEOTIDE SEQUENCE [LARGE SCALE GENOMIC DNA]</scope>
    <source>
        <strain evidence="2 3">CL-ES2</strain>
    </source>
</reference>
<dbReference type="RefSeq" id="WP_138016003.1">
    <property type="nucleotide sequence ID" value="NZ_SULI01000008.1"/>
</dbReference>
<evidence type="ECO:0000313" key="3">
    <source>
        <dbReference type="Proteomes" id="UP000306575"/>
    </source>
</evidence>
<dbReference type="AlphaFoldDB" id="A0A4U7N6D4"/>
<dbReference type="InterPro" id="IPR006944">
    <property type="entry name" value="Phage/GTA_portal"/>
</dbReference>
<dbReference type="InterPro" id="IPR006427">
    <property type="entry name" value="Portal_HK97"/>
</dbReference>
<comment type="caution">
    <text evidence="2">The sequence shown here is derived from an EMBL/GenBank/DDBJ whole genome shotgun (WGS) entry which is preliminary data.</text>
</comment>
<dbReference type="Proteomes" id="UP000306575">
    <property type="component" value="Unassembled WGS sequence"/>
</dbReference>
<proteinExistence type="predicted"/>
<evidence type="ECO:0000313" key="2">
    <source>
        <dbReference type="EMBL" id="TKZ20876.1"/>
    </source>
</evidence>
<evidence type="ECO:0000256" key="1">
    <source>
        <dbReference type="SAM" id="MobiDB-lite"/>
    </source>
</evidence>
<keyword evidence="3" id="KW-1185">Reference proteome</keyword>
<protein>
    <submittedName>
        <fullName evidence="2">Phage portal protein</fullName>
    </submittedName>
</protein>
<accession>A0A4U7N6D4</accession>
<sequence length="401" mass="43035">MVFDFFRRGTASAPEQKASAAGPVVAYHSAGRVAWSPRDTVSLTKTGFTGNPVGYRSVKLIAESAAALPLVLQDGEQRFETHPLLSLLTSPNPAQGRAELFESLYGQLLLSGNGYVEAVAAETGVPLELHVLRSDRMSVIPGTDGWPIGYEYTVNGRKHRFDLGKGAAICHVRNFHPQDDHYGFSPMQAAAMAVDVHNSASRWSKALLDNAARPSGAIVYRGADGSGSLSSDQYDRLVTEMESQHQGARNAGRPMLLEGGLDWKPMGFSPSDMEFQKTKEAAAREIALAFGVPPMLLGIQGDATYANYQEANRAFYRLTVLPLATRVAAAVGTWLSELSGDDVVLKPDLDQVPALAAERDAQWARVQSAEFLSEAEKRRLLGLPARSDGPTADGAHGAADG</sequence>
<dbReference type="EMBL" id="SULI01000008">
    <property type="protein sequence ID" value="TKZ20876.1"/>
    <property type="molecule type" value="Genomic_DNA"/>
</dbReference>
<name>A0A4U7N6D4_9RHOB</name>
<dbReference type="Pfam" id="PF04860">
    <property type="entry name" value="Phage_portal"/>
    <property type="match status" value="1"/>
</dbReference>
<dbReference type="NCBIfam" id="TIGR01537">
    <property type="entry name" value="portal_HK97"/>
    <property type="match status" value="1"/>
</dbReference>